<keyword evidence="11" id="KW-1185">Reference proteome</keyword>
<dbReference type="PANTHER" id="PTHR48099:SF5">
    <property type="entry name" value="C-1-TETRAHYDROFOLATE SYNTHASE, CYTOPLASMIC"/>
    <property type="match status" value="1"/>
</dbReference>
<dbReference type="GO" id="GO:0004488">
    <property type="term" value="F:methylenetetrahydrofolate dehydrogenase (NADP+) activity"/>
    <property type="evidence" value="ECO:0007669"/>
    <property type="project" value="InterPro"/>
</dbReference>
<accession>A0AAW2ZIA2</accession>
<dbReference type="CDD" id="cd01080">
    <property type="entry name" value="NAD_bind_m-THF_DH_Cyclohyd"/>
    <property type="match status" value="1"/>
</dbReference>
<keyword evidence="7" id="KW-0511">Multifunctional enzyme</keyword>
<name>A0AAW2ZIA2_9EUKA</name>
<dbReference type="GO" id="GO:0035999">
    <property type="term" value="P:tetrahydrofolate interconversion"/>
    <property type="evidence" value="ECO:0007669"/>
    <property type="project" value="TreeGrafter"/>
</dbReference>
<reference evidence="10 11" key="1">
    <citation type="submission" date="2024-03" db="EMBL/GenBank/DDBJ databases">
        <title>The Acrasis kona genome and developmental transcriptomes reveal deep origins of eukaryotic multicellular pathways.</title>
        <authorList>
            <person name="Sheikh S."/>
            <person name="Fu C.-J."/>
            <person name="Brown M.W."/>
            <person name="Baldauf S.L."/>
        </authorList>
    </citation>
    <scope>NUCLEOTIDE SEQUENCE [LARGE SCALE GENOMIC DNA]</scope>
    <source>
        <strain evidence="10 11">ATCC MYA-3509</strain>
    </source>
</reference>
<dbReference type="InterPro" id="IPR000672">
    <property type="entry name" value="THF_DH/CycHdrlase"/>
</dbReference>
<dbReference type="FunFam" id="3.40.50.10860:FF:000005">
    <property type="entry name" value="C-1-tetrahydrofolate synthase, cytoplasmic, putative"/>
    <property type="match status" value="1"/>
</dbReference>
<evidence type="ECO:0000256" key="5">
    <source>
        <dbReference type="ARBA" id="ARBA00022857"/>
    </source>
</evidence>
<protein>
    <submittedName>
        <fullName evidence="10">Bifunctional protein FolD</fullName>
    </submittedName>
</protein>
<dbReference type="EMBL" id="JAOPGA020001510">
    <property type="protein sequence ID" value="KAL0489064.1"/>
    <property type="molecule type" value="Genomic_DNA"/>
</dbReference>
<evidence type="ECO:0000256" key="2">
    <source>
        <dbReference type="ARBA" id="ARBA00011738"/>
    </source>
</evidence>
<evidence type="ECO:0000259" key="9">
    <source>
        <dbReference type="Pfam" id="PF02882"/>
    </source>
</evidence>
<dbReference type="SUPFAM" id="SSF53223">
    <property type="entry name" value="Aminoacid dehydrogenase-like, N-terminal domain"/>
    <property type="match status" value="1"/>
</dbReference>
<feature type="domain" description="Tetrahydrofolate dehydrogenase/cyclohydrolase NAD(P)-binding" evidence="9">
    <location>
        <begin position="151"/>
        <end position="299"/>
    </location>
</feature>
<evidence type="ECO:0000313" key="10">
    <source>
        <dbReference type="EMBL" id="KAL0489064.1"/>
    </source>
</evidence>
<dbReference type="InterPro" id="IPR046346">
    <property type="entry name" value="Aminoacid_DH-like_N_sf"/>
</dbReference>
<dbReference type="Gene3D" id="3.40.50.10860">
    <property type="entry name" value="Leucine Dehydrogenase, chain A, domain 1"/>
    <property type="match status" value="1"/>
</dbReference>
<organism evidence="10 11">
    <name type="scientific">Acrasis kona</name>
    <dbReference type="NCBI Taxonomy" id="1008807"/>
    <lineage>
        <taxon>Eukaryota</taxon>
        <taxon>Discoba</taxon>
        <taxon>Heterolobosea</taxon>
        <taxon>Tetramitia</taxon>
        <taxon>Eutetramitia</taxon>
        <taxon>Acrasidae</taxon>
        <taxon>Acrasis</taxon>
    </lineage>
</organism>
<sequence>MNFINRPNTRLFSINRALNARIINGKSIAREIRHEISSEFLRYKVTTPNYSTPGLAVLLVGDRKDSALYVEMKKRTASKLRFSSSVTRLKENCSMEDILSRINDFNNNPNVHGILVQLPLPSHIDPSVVLRHVDPNKDVDGLNPSGSNFQPCTPRGCIQLLERMRVTIEGKTAVVLGSSRVVGRPLSQMLADRNAHVTMCHVKSSEIKQKAQRADILVSACGVPELVRGDWVKPGAVVIDVGINHVPDKSRKGGYKVVGDVCYEEVRKVAGHITPVPGGVGPMTIASLMQNTWRSFKEHKVNKQH</sequence>
<dbReference type="Pfam" id="PF02882">
    <property type="entry name" value="THF_DHG_CYH_C"/>
    <property type="match status" value="1"/>
</dbReference>
<evidence type="ECO:0000259" key="8">
    <source>
        <dbReference type="Pfam" id="PF00763"/>
    </source>
</evidence>
<dbReference type="InterPro" id="IPR020631">
    <property type="entry name" value="THF_DH/CycHdrlase_NAD-bd_dom"/>
</dbReference>
<dbReference type="PRINTS" id="PR00085">
    <property type="entry name" value="THFDHDRGNASE"/>
</dbReference>
<dbReference type="InterPro" id="IPR020867">
    <property type="entry name" value="THF_DH/CycHdrlase_CS"/>
</dbReference>
<evidence type="ECO:0000256" key="3">
    <source>
        <dbReference type="ARBA" id="ARBA00022563"/>
    </source>
</evidence>
<feature type="domain" description="Tetrahydrofolate dehydrogenase/cyclohydrolase catalytic" evidence="8">
    <location>
        <begin position="23"/>
        <end position="140"/>
    </location>
</feature>
<gene>
    <name evidence="10" type="ORF">AKO1_013829</name>
</gene>
<dbReference type="InterPro" id="IPR036291">
    <property type="entry name" value="NAD(P)-bd_dom_sf"/>
</dbReference>
<keyword evidence="5" id="KW-0521">NADP</keyword>
<dbReference type="SUPFAM" id="SSF51735">
    <property type="entry name" value="NAD(P)-binding Rossmann-fold domains"/>
    <property type="match status" value="1"/>
</dbReference>
<proteinExistence type="inferred from homology"/>
<dbReference type="GO" id="GO:0005829">
    <property type="term" value="C:cytosol"/>
    <property type="evidence" value="ECO:0007669"/>
    <property type="project" value="TreeGrafter"/>
</dbReference>
<keyword evidence="4" id="KW-0378">Hydrolase</keyword>
<dbReference type="Gene3D" id="3.40.50.720">
    <property type="entry name" value="NAD(P)-binding Rossmann-like Domain"/>
    <property type="match status" value="1"/>
</dbReference>
<dbReference type="Proteomes" id="UP001431209">
    <property type="component" value="Unassembled WGS sequence"/>
</dbReference>
<dbReference type="InterPro" id="IPR020630">
    <property type="entry name" value="THF_DH/CycHdrlase_cat_dom"/>
</dbReference>
<keyword evidence="3" id="KW-0554">One-carbon metabolism</keyword>
<evidence type="ECO:0000256" key="7">
    <source>
        <dbReference type="ARBA" id="ARBA00023268"/>
    </source>
</evidence>
<evidence type="ECO:0000256" key="4">
    <source>
        <dbReference type="ARBA" id="ARBA00022801"/>
    </source>
</evidence>
<dbReference type="PANTHER" id="PTHR48099">
    <property type="entry name" value="C-1-TETRAHYDROFOLATE SYNTHASE, CYTOPLASMIC-RELATED"/>
    <property type="match status" value="1"/>
</dbReference>
<evidence type="ECO:0000256" key="6">
    <source>
        <dbReference type="ARBA" id="ARBA00023002"/>
    </source>
</evidence>
<dbReference type="FunFam" id="3.40.50.720:FF:000006">
    <property type="entry name" value="Bifunctional protein FolD"/>
    <property type="match status" value="1"/>
</dbReference>
<dbReference type="Pfam" id="PF00763">
    <property type="entry name" value="THF_DHG_CYH"/>
    <property type="match status" value="1"/>
</dbReference>
<dbReference type="HAMAP" id="MF_01576">
    <property type="entry name" value="THF_DHG_CYH"/>
    <property type="match status" value="1"/>
</dbReference>
<comment type="subunit">
    <text evidence="2">Homodimer.</text>
</comment>
<evidence type="ECO:0000313" key="11">
    <source>
        <dbReference type="Proteomes" id="UP001431209"/>
    </source>
</evidence>
<dbReference type="AlphaFoldDB" id="A0AAW2ZIA2"/>
<keyword evidence="6" id="KW-0560">Oxidoreductase</keyword>
<evidence type="ECO:0000256" key="1">
    <source>
        <dbReference type="ARBA" id="ARBA00004777"/>
    </source>
</evidence>
<dbReference type="PROSITE" id="PS00767">
    <property type="entry name" value="THF_DHG_CYH_2"/>
    <property type="match status" value="1"/>
</dbReference>
<comment type="caution">
    <text evidence="10">The sequence shown here is derived from an EMBL/GenBank/DDBJ whole genome shotgun (WGS) entry which is preliminary data.</text>
</comment>
<comment type="pathway">
    <text evidence="1">One-carbon metabolism; tetrahydrofolate interconversion.</text>
</comment>
<dbReference type="GO" id="GO:0004477">
    <property type="term" value="F:methenyltetrahydrofolate cyclohydrolase activity"/>
    <property type="evidence" value="ECO:0007669"/>
    <property type="project" value="TreeGrafter"/>
</dbReference>